<feature type="transmembrane region" description="Helical" evidence="9">
    <location>
        <begin position="243"/>
        <end position="261"/>
    </location>
</feature>
<dbReference type="Pfam" id="PF00005">
    <property type="entry name" value="ABC_tran"/>
    <property type="match status" value="1"/>
</dbReference>
<dbReference type="InterPro" id="IPR003593">
    <property type="entry name" value="AAA+_ATPase"/>
</dbReference>
<dbReference type="EMBL" id="QXIW01000013">
    <property type="protein sequence ID" value="RIE14238.1"/>
    <property type="molecule type" value="Genomic_DNA"/>
</dbReference>
<dbReference type="GO" id="GO:0005524">
    <property type="term" value="F:ATP binding"/>
    <property type="evidence" value="ECO:0007669"/>
    <property type="project" value="UniProtKB-KW"/>
</dbReference>
<dbReference type="GO" id="GO:0005886">
    <property type="term" value="C:plasma membrane"/>
    <property type="evidence" value="ECO:0007669"/>
    <property type="project" value="UniProtKB-SubCell"/>
</dbReference>
<evidence type="ECO:0000256" key="5">
    <source>
        <dbReference type="ARBA" id="ARBA00022741"/>
    </source>
</evidence>
<name>A0A398DQ51_9BACT</name>
<evidence type="ECO:0000313" key="13">
    <source>
        <dbReference type="Proteomes" id="UP000266042"/>
    </source>
</evidence>
<dbReference type="SMART" id="SM00382">
    <property type="entry name" value="AAA"/>
    <property type="match status" value="1"/>
</dbReference>
<evidence type="ECO:0000256" key="6">
    <source>
        <dbReference type="ARBA" id="ARBA00022840"/>
    </source>
</evidence>
<dbReference type="InterPro" id="IPR027417">
    <property type="entry name" value="P-loop_NTPase"/>
</dbReference>
<dbReference type="InterPro" id="IPR017871">
    <property type="entry name" value="ABC_transporter-like_CS"/>
</dbReference>
<keyword evidence="8 9" id="KW-0472">Membrane</keyword>
<keyword evidence="2" id="KW-0813">Transport</keyword>
<sequence length="578" mass="64384">QLGIDRLNGYVDAPQPFVFSAPQPVFPEGTYIMDALSLQRFSPEEHAWLRSVDVAGIKRLSLLFLAIVLLAFVVGYINRVLLEVVGQRIVYDIRVQLFEHVERLPFSFFDRTPSGRLTTRVTNDIEALADMYSQALINIVRDGFLLVGVTVVMFSLNAFLTWVLMAVLTAVVILTAVFRVSIRNAHRVARTCLSRINSFIAERIQGVRVVQLFAIEEKEKKKFQKINESYTLARLHLMLLNGVFRPLVGALATFAVALLLYYGGGHILAGALSFGTLVTFTFYTQIFFQPVQEVAEQFDTIQQAMASAEKIFHIVDEPQEEYVPETFAGVVPHEFSIEFQDVHLSYTPGQEILKGISFNVEQGGSVALVGATGAGKTSITGLVPRFYGIDSGRVLLGGVDVATLPAEFLRQSVAFVMQDVFIFSGTILHNIALFDEHPDEEKAAEIVDYLGMRFMKGLEGGLHHHLYERGNNLSSGERQLISFARALYFDPKVLILDEATSDIDTESEAVIQAAIRKILKGRTSIIVAHRLSTIRTVDRILVVQKGQISESGTHEELLETGGIYKNLYELQSLSEEET</sequence>
<organism evidence="12 13">
    <name type="scientific">Candidatus Cryosericum hinesii</name>
    <dbReference type="NCBI Taxonomy" id="2290915"/>
    <lineage>
        <taxon>Bacteria</taxon>
        <taxon>Pseudomonadati</taxon>
        <taxon>Caldisericota/Cryosericota group</taxon>
        <taxon>Candidatus Cryosericota</taxon>
        <taxon>Candidatus Cryosericia</taxon>
        <taxon>Candidatus Cryosericales</taxon>
        <taxon>Candidatus Cryosericaceae</taxon>
        <taxon>Candidatus Cryosericum</taxon>
    </lineage>
</organism>
<feature type="transmembrane region" description="Helical" evidence="9">
    <location>
        <begin position="159"/>
        <end position="180"/>
    </location>
</feature>
<dbReference type="PANTHER" id="PTHR43394">
    <property type="entry name" value="ATP-DEPENDENT PERMEASE MDL1, MITOCHONDRIAL"/>
    <property type="match status" value="1"/>
</dbReference>
<dbReference type="InterPro" id="IPR039421">
    <property type="entry name" value="Type_1_exporter"/>
</dbReference>
<dbReference type="InterPro" id="IPR003439">
    <property type="entry name" value="ABC_transporter-like_ATP-bd"/>
</dbReference>
<keyword evidence="7 9" id="KW-1133">Transmembrane helix</keyword>
<reference evidence="12 13" key="1">
    <citation type="submission" date="2018-09" db="EMBL/GenBank/DDBJ databases">
        <title>Discovery and Ecogenomic Context for Candidatus Cryosericales, a Global Caldiserica Order Active in Thawing Permafrost.</title>
        <authorList>
            <person name="Martinez M.A."/>
            <person name="Woodcroft B.J."/>
            <person name="Ignacio Espinoza J.C."/>
            <person name="Zayed A."/>
            <person name="Singleton C.M."/>
            <person name="Boyd J."/>
            <person name="Li Y.-F."/>
            <person name="Purvine S."/>
            <person name="Maughan H."/>
            <person name="Hodgkins S.B."/>
            <person name="Anderson D."/>
            <person name="Sederholm M."/>
            <person name="Temperton B."/>
            <person name="Saleska S.R."/>
            <person name="Tyson G.W."/>
            <person name="Rich V.I."/>
        </authorList>
    </citation>
    <scope>NUCLEOTIDE SEQUENCE [LARGE SCALE GENOMIC DNA]</scope>
    <source>
        <strain evidence="12 13">SMC3</strain>
    </source>
</reference>
<dbReference type="Gene3D" id="3.40.50.300">
    <property type="entry name" value="P-loop containing nucleotide triphosphate hydrolases"/>
    <property type="match status" value="1"/>
</dbReference>
<dbReference type="SUPFAM" id="SSF90123">
    <property type="entry name" value="ABC transporter transmembrane region"/>
    <property type="match status" value="1"/>
</dbReference>
<dbReference type="PROSITE" id="PS00211">
    <property type="entry name" value="ABC_TRANSPORTER_1"/>
    <property type="match status" value="1"/>
</dbReference>
<dbReference type="Proteomes" id="UP000266042">
    <property type="component" value="Unassembled WGS sequence"/>
</dbReference>
<evidence type="ECO:0000256" key="4">
    <source>
        <dbReference type="ARBA" id="ARBA00022692"/>
    </source>
</evidence>
<keyword evidence="5" id="KW-0547">Nucleotide-binding</keyword>
<gene>
    <name evidence="12" type="ORF">SMC3_02300</name>
</gene>
<comment type="caution">
    <text evidence="12">The sequence shown here is derived from an EMBL/GenBank/DDBJ whole genome shotgun (WGS) entry which is preliminary data.</text>
</comment>
<evidence type="ECO:0000256" key="3">
    <source>
        <dbReference type="ARBA" id="ARBA00022475"/>
    </source>
</evidence>
<protein>
    <submittedName>
        <fullName evidence="12">ABC transporter ATP-binding protein</fullName>
    </submittedName>
</protein>
<keyword evidence="4 9" id="KW-0812">Transmembrane</keyword>
<evidence type="ECO:0000256" key="7">
    <source>
        <dbReference type="ARBA" id="ARBA00022989"/>
    </source>
</evidence>
<proteinExistence type="predicted"/>
<evidence type="ECO:0000259" key="11">
    <source>
        <dbReference type="PROSITE" id="PS50929"/>
    </source>
</evidence>
<dbReference type="GO" id="GO:0016887">
    <property type="term" value="F:ATP hydrolysis activity"/>
    <property type="evidence" value="ECO:0007669"/>
    <property type="project" value="InterPro"/>
</dbReference>
<dbReference type="PROSITE" id="PS50929">
    <property type="entry name" value="ABC_TM1F"/>
    <property type="match status" value="1"/>
</dbReference>
<dbReference type="GO" id="GO:0015421">
    <property type="term" value="F:ABC-type oligopeptide transporter activity"/>
    <property type="evidence" value="ECO:0007669"/>
    <property type="project" value="TreeGrafter"/>
</dbReference>
<dbReference type="Gene3D" id="1.20.1560.10">
    <property type="entry name" value="ABC transporter type 1, transmembrane domain"/>
    <property type="match status" value="1"/>
</dbReference>
<dbReference type="InterPro" id="IPR011527">
    <property type="entry name" value="ABC1_TM_dom"/>
</dbReference>
<feature type="non-terminal residue" evidence="12">
    <location>
        <position position="1"/>
    </location>
</feature>
<feature type="domain" description="ABC transporter" evidence="10">
    <location>
        <begin position="337"/>
        <end position="570"/>
    </location>
</feature>
<evidence type="ECO:0000256" key="9">
    <source>
        <dbReference type="SAM" id="Phobius"/>
    </source>
</evidence>
<accession>A0A398DQ51</accession>
<dbReference type="InterPro" id="IPR036640">
    <property type="entry name" value="ABC1_TM_sf"/>
</dbReference>
<keyword evidence="3" id="KW-1003">Cell membrane</keyword>
<evidence type="ECO:0000256" key="1">
    <source>
        <dbReference type="ARBA" id="ARBA00004651"/>
    </source>
</evidence>
<comment type="subcellular location">
    <subcellularLocation>
        <location evidence="1">Cell membrane</location>
        <topology evidence="1">Multi-pass membrane protein</topology>
    </subcellularLocation>
</comment>
<keyword evidence="6 12" id="KW-0067">ATP-binding</keyword>
<dbReference type="PROSITE" id="PS50893">
    <property type="entry name" value="ABC_TRANSPORTER_2"/>
    <property type="match status" value="1"/>
</dbReference>
<dbReference type="PANTHER" id="PTHR43394:SF1">
    <property type="entry name" value="ATP-BINDING CASSETTE SUB-FAMILY B MEMBER 10, MITOCHONDRIAL"/>
    <property type="match status" value="1"/>
</dbReference>
<dbReference type="SUPFAM" id="SSF52540">
    <property type="entry name" value="P-loop containing nucleoside triphosphate hydrolases"/>
    <property type="match status" value="1"/>
</dbReference>
<feature type="transmembrane region" description="Helical" evidence="9">
    <location>
        <begin position="60"/>
        <end position="77"/>
    </location>
</feature>
<evidence type="ECO:0000313" key="12">
    <source>
        <dbReference type="EMBL" id="RIE14238.1"/>
    </source>
</evidence>
<dbReference type="Pfam" id="PF00664">
    <property type="entry name" value="ABC_membrane"/>
    <property type="match status" value="1"/>
</dbReference>
<evidence type="ECO:0000259" key="10">
    <source>
        <dbReference type="PROSITE" id="PS50893"/>
    </source>
</evidence>
<evidence type="ECO:0000256" key="8">
    <source>
        <dbReference type="ARBA" id="ARBA00023136"/>
    </source>
</evidence>
<feature type="domain" description="ABC transmembrane type-1" evidence="11">
    <location>
        <begin position="31"/>
        <end position="303"/>
    </location>
</feature>
<dbReference type="AlphaFoldDB" id="A0A398DQ51"/>
<dbReference type="FunFam" id="3.40.50.300:FF:000221">
    <property type="entry name" value="Multidrug ABC transporter ATP-binding protein"/>
    <property type="match status" value="1"/>
</dbReference>
<dbReference type="RefSeq" id="WP_133299370.1">
    <property type="nucleotide sequence ID" value="NZ_QXIW01000013.1"/>
</dbReference>
<evidence type="ECO:0000256" key="2">
    <source>
        <dbReference type="ARBA" id="ARBA00022448"/>
    </source>
</evidence>
<dbReference type="CDD" id="cd18544">
    <property type="entry name" value="ABC_6TM_TmrA_like"/>
    <property type="match status" value="1"/>
</dbReference>